<dbReference type="EMBL" id="RKHL01000001">
    <property type="protein sequence ID" value="ROR80107.1"/>
    <property type="molecule type" value="Genomic_DNA"/>
</dbReference>
<feature type="transmembrane region" description="Helical" evidence="2">
    <location>
        <begin position="115"/>
        <end position="137"/>
    </location>
</feature>
<feature type="domain" description="Oxidoreductase molybdopterin-binding" evidence="3">
    <location>
        <begin position="288"/>
        <end position="425"/>
    </location>
</feature>
<feature type="transmembrane region" description="Helical" evidence="2">
    <location>
        <begin position="70"/>
        <end position="94"/>
    </location>
</feature>
<keyword evidence="2" id="KW-0472">Membrane</keyword>
<sequence>MVASGLQRTLHRARATVASPSRRTRSAVVLGRLLGLAFVVCFLSGMYSHFLQQPLPWMVFPTKPVWLYQVSQGVHVTAGIACFPLLLGKLHAVFPELFQSPPVRSPLHLLERASIALFVAASLVEITIGLLNTYQLYAWFPFSFRRLHFVLSFVIIGSLALHIAVKLPIIARYWRRDGSDPAEPRPSDPVGPDAPGTAVRPGGVTGRLSHWVDREPQPLEGASDDRSAALGRRGFFATIAVATGALILFTAGQSFSILRPLAFFAPRLPGTGPQGLPVNHTAASAGVVEAASADDWSLEVRYGERSATFSRAELEALPQVEETIPLACVEGWSQSARWRGVRMRDLLTHVDAPADATIRVRSLQQRSQYTVMIMPSEFVLDDATLVALELDGQVLDLDHGYPARIICSSRPGVLQTKWLSSIEVIA</sequence>
<reference evidence="4 5" key="1">
    <citation type="submission" date="2018-11" db="EMBL/GenBank/DDBJ databases">
        <title>Sequencing the genomes of 1000 actinobacteria strains.</title>
        <authorList>
            <person name="Klenk H.-P."/>
        </authorList>
    </citation>
    <scope>NUCLEOTIDE SEQUENCE [LARGE SCALE GENOMIC DNA]</scope>
    <source>
        <strain evidence="4 5">DSM 14012</strain>
    </source>
</reference>
<dbReference type="Pfam" id="PF00174">
    <property type="entry name" value="Oxidored_molyb"/>
    <property type="match status" value="1"/>
</dbReference>
<dbReference type="CDD" id="cd00321">
    <property type="entry name" value="SO_family_Moco"/>
    <property type="match status" value="1"/>
</dbReference>
<comment type="caution">
    <text evidence="4">The sequence shown here is derived from an EMBL/GenBank/DDBJ whole genome shotgun (WGS) entry which is preliminary data.</text>
</comment>
<gene>
    <name evidence="4" type="ORF">EDD42_0140</name>
</gene>
<keyword evidence="2" id="KW-0812">Transmembrane</keyword>
<keyword evidence="5" id="KW-1185">Reference proteome</keyword>
<evidence type="ECO:0000259" key="3">
    <source>
        <dbReference type="Pfam" id="PF00174"/>
    </source>
</evidence>
<dbReference type="Proteomes" id="UP000266915">
    <property type="component" value="Unassembled WGS sequence"/>
</dbReference>
<accession>A0A3N2BXY9</accession>
<evidence type="ECO:0000256" key="1">
    <source>
        <dbReference type="SAM" id="MobiDB-lite"/>
    </source>
</evidence>
<dbReference type="Gene3D" id="3.90.420.10">
    <property type="entry name" value="Oxidoreductase, molybdopterin-binding domain"/>
    <property type="match status" value="1"/>
</dbReference>
<feature type="region of interest" description="Disordered" evidence="1">
    <location>
        <begin position="180"/>
        <end position="201"/>
    </location>
</feature>
<dbReference type="InterPro" id="IPR000572">
    <property type="entry name" value="OxRdtase_Mopterin-bd_dom"/>
</dbReference>
<dbReference type="RefSeq" id="WP_234994055.1">
    <property type="nucleotide sequence ID" value="NZ_FXAP01000002.1"/>
</dbReference>
<protein>
    <submittedName>
        <fullName evidence="4">Molybdopterin-dependent oxidoreductase-like protein</fullName>
    </submittedName>
</protein>
<evidence type="ECO:0000256" key="2">
    <source>
        <dbReference type="SAM" id="Phobius"/>
    </source>
</evidence>
<feature type="transmembrane region" description="Helical" evidence="2">
    <location>
        <begin position="149"/>
        <end position="169"/>
    </location>
</feature>
<name>A0A3N2BXY9_9MICO</name>
<feature type="transmembrane region" description="Helical" evidence="2">
    <location>
        <begin position="235"/>
        <end position="258"/>
    </location>
</feature>
<dbReference type="AlphaFoldDB" id="A0A3N2BXY9"/>
<feature type="transmembrane region" description="Helical" evidence="2">
    <location>
        <begin position="29"/>
        <end position="50"/>
    </location>
</feature>
<dbReference type="InterPro" id="IPR036374">
    <property type="entry name" value="OxRdtase_Mopterin-bd_sf"/>
</dbReference>
<organism evidence="4 5">
    <name type="scientific">Plantibacter flavus</name>
    <dbReference type="NCBI Taxonomy" id="150123"/>
    <lineage>
        <taxon>Bacteria</taxon>
        <taxon>Bacillati</taxon>
        <taxon>Actinomycetota</taxon>
        <taxon>Actinomycetes</taxon>
        <taxon>Micrococcales</taxon>
        <taxon>Microbacteriaceae</taxon>
        <taxon>Plantibacter</taxon>
    </lineage>
</organism>
<evidence type="ECO:0000313" key="4">
    <source>
        <dbReference type="EMBL" id="ROR80107.1"/>
    </source>
</evidence>
<dbReference type="PANTHER" id="PTHR43032">
    <property type="entry name" value="PROTEIN-METHIONINE-SULFOXIDE REDUCTASE"/>
    <property type="match status" value="1"/>
</dbReference>
<dbReference type="SUPFAM" id="SSF56524">
    <property type="entry name" value="Oxidoreductase molybdopterin-binding domain"/>
    <property type="match status" value="1"/>
</dbReference>
<evidence type="ECO:0000313" key="5">
    <source>
        <dbReference type="Proteomes" id="UP000266915"/>
    </source>
</evidence>
<proteinExistence type="predicted"/>
<dbReference type="PANTHER" id="PTHR43032:SF2">
    <property type="entry name" value="BLL0505 PROTEIN"/>
    <property type="match status" value="1"/>
</dbReference>
<keyword evidence="2" id="KW-1133">Transmembrane helix</keyword>